<evidence type="ECO:0000259" key="2">
    <source>
        <dbReference type="Pfam" id="PF00561"/>
    </source>
</evidence>
<dbReference type="STRING" id="1513271.XM47_12695"/>
<gene>
    <name evidence="3" type="ORF">XM47_12695</name>
</gene>
<evidence type="ECO:0000313" key="4">
    <source>
        <dbReference type="Proteomes" id="UP000037600"/>
    </source>
</evidence>
<evidence type="ECO:0000256" key="1">
    <source>
        <dbReference type="ARBA" id="ARBA00022801"/>
    </source>
</evidence>
<sequence>MKLNYQISGNNQNKTLVLLHGLFGSSDNLASVAKFFSEHLQVINIDLRNHGLSEHSSEHNYILMAQDVADLLSQLEVNSCYLLGHSMGGKVAMTLALQSPELVEKLIVEDIAPVTYSNRHQDVLAGLGAVDLANLKSRSDADKQLQAYVLEMSTRQFLLKNLVKTDSSWSWKCNISGLTVNYPNVCDFPNIDKIYDKPCLFIKGGQSEYITQAYQQAIVRLFPQAKAKVVQSAGHWIHAEKPAIFNKILADFVL</sequence>
<dbReference type="PANTHER" id="PTHR46118">
    <property type="entry name" value="PROTEIN ABHD11"/>
    <property type="match status" value="1"/>
</dbReference>
<evidence type="ECO:0000313" key="3">
    <source>
        <dbReference type="EMBL" id="KMT64712.1"/>
    </source>
</evidence>
<name>A0A0J8GPK2_9ALTE</name>
<accession>A0A0J8GPK2</accession>
<dbReference type="Gene3D" id="3.40.50.1820">
    <property type="entry name" value="alpha/beta hydrolase"/>
    <property type="match status" value="1"/>
</dbReference>
<dbReference type="SUPFAM" id="SSF53474">
    <property type="entry name" value="alpha/beta-Hydrolases"/>
    <property type="match status" value="1"/>
</dbReference>
<comment type="caution">
    <text evidence="3">The sequence shown here is derived from an EMBL/GenBank/DDBJ whole genome shotgun (WGS) entry which is preliminary data.</text>
</comment>
<dbReference type="AlphaFoldDB" id="A0A0J8GPK2"/>
<keyword evidence="4" id="KW-1185">Reference proteome</keyword>
<dbReference type="RefSeq" id="WP_048693134.1">
    <property type="nucleotide sequence ID" value="NZ_KQ130494.1"/>
</dbReference>
<reference evidence="3 4" key="1">
    <citation type="submission" date="2015-04" db="EMBL/GenBank/DDBJ databases">
        <title>Draft Genome Sequence of the Novel Agar-Digesting Marine Bacterium Q1.</title>
        <authorList>
            <person name="Li Y."/>
            <person name="Li D."/>
            <person name="Chen G."/>
            <person name="Du Z."/>
        </authorList>
    </citation>
    <scope>NUCLEOTIDE SEQUENCE [LARGE SCALE GENOMIC DNA]</scope>
    <source>
        <strain evidence="3 4">Q1</strain>
    </source>
</reference>
<dbReference type="PRINTS" id="PR00111">
    <property type="entry name" value="ABHYDROLASE"/>
</dbReference>
<dbReference type="OrthoDB" id="9808398at2"/>
<dbReference type="Proteomes" id="UP000037600">
    <property type="component" value="Unassembled WGS sequence"/>
</dbReference>
<dbReference type="InterPro" id="IPR000073">
    <property type="entry name" value="AB_hydrolase_1"/>
</dbReference>
<dbReference type="GO" id="GO:0016787">
    <property type="term" value="F:hydrolase activity"/>
    <property type="evidence" value="ECO:0007669"/>
    <property type="project" value="UniProtKB-KW"/>
</dbReference>
<feature type="domain" description="AB hydrolase-1" evidence="2">
    <location>
        <begin position="15"/>
        <end position="242"/>
    </location>
</feature>
<dbReference type="PANTHER" id="PTHR46118:SF4">
    <property type="entry name" value="PROTEIN ABHD11"/>
    <property type="match status" value="1"/>
</dbReference>
<proteinExistence type="predicted"/>
<dbReference type="InterPro" id="IPR029058">
    <property type="entry name" value="AB_hydrolase_fold"/>
</dbReference>
<dbReference type="EMBL" id="LAZL01000021">
    <property type="protein sequence ID" value="KMT64712.1"/>
    <property type="molecule type" value="Genomic_DNA"/>
</dbReference>
<dbReference type="Pfam" id="PF00561">
    <property type="entry name" value="Abhydrolase_1"/>
    <property type="match status" value="1"/>
</dbReference>
<protein>
    <submittedName>
        <fullName evidence="3">Acyl-CoA esterase</fullName>
    </submittedName>
</protein>
<organism evidence="3 4">
    <name type="scientific">Catenovulum maritimum</name>
    <dbReference type="NCBI Taxonomy" id="1513271"/>
    <lineage>
        <taxon>Bacteria</taxon>
        <taxon>Pseudomonadati</taxon>
        <taxon>Pseudomonadota</taxon>
        <taxon>Gammaproteobacteria</taxon>
        <taxon>Alteromonadales</taxon>
        <taxon>Alteromonadaceae</taxon>
        <taxon>Catenovulum</taxon>
    </lineage>
</organism>
<dbReference type="FunFam" id="3.40.50.1820:FF:000039">
    <property type="entry name" value="Esterase ybfF"/>
    <property type="match status" value="1"/>
</dbReference>
<keyword evidence="1" id="KW-0378">Hydrolase</keyword>